<feature type="domain" description="FAD dependent oxidoreductase" evidence="2">
    <location>
        <begin position="14"/>
        <end position="311"/>
    </location>
</feature>
<comment type="caution">
    <text evidence="3">The sequence shown here is derived from an EMBL/GenBank/DDBJ whole genome shotgun (WGS) entry which is preliminary data.</text>
</comment>
<evidence type="ECO:0000313" key="4">
    <source>
        <dbReference type="Proteomes" id="UP000535937"/>
    </source>
</evidence>
<proteinExistence type="predicted"/>
<reference evidence="3 4" key="1">
    <citation type="submission" date="2020-08" db="EMBL/GenBank/DDBJ databases">
        <title>Genomic Encyclopedia of Type Strains, Phase III (KMG-III): the genomes of soil and plant-associated and newly described type strains.</title>
        <authorList>
            <person name="Whitman W."/>
        </authorList>
    </citation>
    <scope>NUCLEOTIDE SEQUENCE [LARGE SCALE GENOMIC DNA]</scope>
    <source>
        <strain evidence="3 4">CECT 8799</strain>
    </source>
</reference>
<protein>
    <submittedName>
        <fullName evidence="3">Glycerol-3-phosphate dehydrogenase</fullName>
    </submittedName>
</protein>
<keyword evidence="1" id="KW-0560">Oxidoreductase</keyword>
<sequence length="406" mass="44310">MPPSRKPPQKVHLDVAVIGGGIAGLWLMHRLRSSGLSRALFEQEALGSGQTVASQGMIHGGIKYTLGGTLTGASEAIKDMPQVWRDCLEGSGQVDLSAAKILSDHFYLFSSGGSASKVGTFFASKLTRGRVHPVSGDERPEIFRHADFRGSVYQLVDLVLDVPSVLDALSAPLRDQLKKIRSTARWQRDAEGNAVLFADADGETLEVHAQRFILTAGLGNEKILEQLGCRTPQTQRRPLQQVMVRHHLPHRFYGHCLGAEKTPRLTISSHPLGDGTWVWYLGGSLAERGASLSPEKLITEAQRELCELMPWVDLGDCQWATLPVDRAEPRQRNFARPDKAAALRTDNCANVIAAWPTKLTLAPNLADEVLALLHEDDIQPAGGDIGALQTLPEPRVAPTPWEKAFA</sequence>
<gene>
    <name evidence="3" type="ORF">FHS09_002907</name>
</gene>
<dbReference type="Pfam" id="PF01266">
    <property type="entry name" value="DAO"/>
    <property type="match status" value="1"/>
</dbReference>
<dbReference type="SUPFAM" id="SSF51905">
    <property type="entry name" value="FAD/NAD(P)-binding domain"/>
    <property type="match status" value="1"/>
</dbReference>
<dbReference type="InterPro" id="IPR036188">
    <property type="entry name" value="FAD/NAD-bd_sf"/>
</dbReference>
<dbReference type="Gene3D" id="3.30.9.10">
    <property type="entry name" value="D-Amino Acid Oxidase, subunit A, domain 2"/>
    <property type="match status" value="1"/>
</dbReference>
<evidence type="ECO:0000259" key="2">
    <source>
        <dbReference type="Pfam" id="PF01266"/>
    </source>
</evidence>
<dbReference type="GO" id="GO:0016491">
    <property type="term" value="F:oxidoreductase activity"/>
    <property type="evidence" value="ECO:0007669"/>
    <property type="project" value="UniProtKB-KW"/>
</dbReference>
<evidence type="ECO:0000256" key="1">
    <source>
        <dbReference type="ARBA" id="ARBA00023002"/>
    </source>
</evidence>
<dbReference type="Gene3D" id="3.50.50.60">
    <property type="entry name" value="FAD/NAD(P)-binding domain"/>
    <property type="match status" value="1"/>
</dbReference>
<organism evidence="3 4">
    <name type="scientific">Microbulbifer rhizosphaerae</name>
    <dbReference type="NCBI Taxonomy" id="1562603"/>
    <lineage>
        <taxon>Bacteria</taxon>
        <taxon>Pseudomonadati</taxon>
        <taxon>Pseudomonadota</taxon>
        <taxon>Gammaproteobacteria</taxon>
        <taxon>Cellvibrionales</taxon>
        <taxon>Microbulbiferaceae</taxon>
        <taxon>Microbulbifer</taxon>
    </lineage>
</organism>
<dbReference type="AlphaFoldDB" id="A0A7W4WE99"/>
<dbReference type="RefSeq" id="WP_183461025.1">
    <property type="nucleotide sequence ID" value="NZ_JACHWZ010000013.1"/>
</dbReference>
<evidence type="ECO:0000313" key="3">
    <source>
        <dbReference type="EMBL" id="MBB3062063.1"/>
    </source>
</evidence>
<accession>A0A7W4WE99</accession>
<keyword evidence="4" id="KW-1185">Reference proteome</keyword>
<dbReference type="Proteomes" id="UP000535937">
    <property type="component" value="Unassembled WGS sequence"/>
</dbReference>
<dbReference type="EMBL" id="JACHWZ010000013">
    <property type="protein sequence ID" value="MBB3062063.1"/>
    <property type="molecule type" value="Genomic_DNA"/>
</dbReference>
<name>A0A7W4WE99_9GAMM</name>
<dbReference type="InterPro" id="IPR006076">
    <property type="entry name" value="FAD-dep_OxRdtase"/>
</dbReference>